<feature type="region of interest" description="Disordered" evidence="1">
    <location>
        <begin position="41"/>
        <end position="64"/>
    </location>
</feature>
<accession>A0A0P0V0M3</accession>
<dbReference type="AlphaFoldDB" id="A0A0P0V0M3"/>
<feature type="non-terminal residue" evidence="2">
    <location>
        <position position="184"/>
    </location>
</feature>
<dbReference type="OMA" id="PCSANVG"/>
<reference evidence="3" key="1">
    <citation type="journal article" date="2005" name="Nature">
        <title>The map-based sequence of the rice genome.</title>
        <authorList>
            <consortium name="International rice genome sequencing project (IRGSP)"/>
            <person name="Matsumoto T."/>
            <person name="Wu J."/>
            <person name="Kanamori H."/>
            <person name="Katayose Y."/>
            <person name="Fujisawa M."/>
            <person name="Namiki N."/>
            <person name="Mizuno H."/>
            <person name="Yamamoto K."/>
            <person name="Antonio B.A."/>
            <person name="Baba T."/>
            <person name="Sakata K."/>
            <person name="Nagamura Y."/>
            <person name="Aoki H."/>
            <person name="Arikawa K."/>
            <person name="Arita K."/>
            <person name="Bito T."/>
            <person name="Chiden Y."/>
            <person name="Fujitsuka N."/>
            <person name="Fukunaka R."/>
            <person name="Hamada M."/>
            <person name="Harada C."/>
            <person name="Hayashi A."/>
            <person name="Hijishita S."/>
            <person name="Honda M."/>
            <person name="Hosokawa S."/>
            <person name="Ichikawa Y."/>
            <person name="Idonuma A."/>
            <person name="Iijima M."/>
            <person name="Ikeda M."/>
            <person name="Ikeno M."/>
            <person name="Ito K."/>
            <person name="Ito S."/>
            <person name="Ito T."/>
            <person name="Ito Y."/>
            <person name="Ito Y."/>
            <person name="Iwabuchi A."/>
            <person name="Kamiya K."/>
            <person name="Karasawa W."/>
            <person name="Kurita K."/>
            <person name="Katagiri S."/>
            <person name="Kikuta A."/>
            <person name="Kobayashi H."/>
            <person name="Kobayashi N."/>
            <person name="Machita K."/>
            <person name="Maehara T."/>
            <person name="Masukawa M."/>
            <person name="Mizubayashi T."/>
            <person name="Mukai Y."/>
            <person name="Nagasaki H."/>
            <person name="Nagata Y."/>
            <person name="Naito S."/>
            <person name="Nakashima M."/>
            <person name="Nakama Y."/>
            <person name="Nakamichi Y."/>
            <person name="Nakamura M."/>
            <person name="Meguro A."/>
            <person name="Negishi M."/>
            <person name="Ohta I."/>
            <person name="Ohta T."/>
            <person name="Okamoto M."/>
            <person name="Ono N."/>
            <person name="Saji S."/>
            <person name="Sakaguchi M."/>
            <person name="Sakai K."/>
            <person name="Shibata M."/>
            <person name="Shimokawa T."/>
            <person name="Song J."/>
            <person name="Takazaki Y."/>
            <person name="Terasawa K."/>
            <person name="Tsugane M."/>
            <person name="Tsuji K."/>
            <person name="Ueda S."/>
            <person name="Waki K."/>
            <person name="Yamagata H."/>
            <person name="Yamamoto M."/>
            <person name="Yamamoto S."/>
            <person name="Yamane H."/>
            <person name="Yoshiki S."/>
            <person name="Yoshihara R."/>
            <person name="Yukawa K."/>
            <person name="Zhong H."/>
            <person name="Yano M."/>
            <person name="Yuan Q."/>
            <person name="Ouyang S."/>
            <person name="Liu J."/>
            <person name="Jones K.M."/>
            <person name="Gansberger K."/>
            <person name="Moffat K."/>
            <person name="Hill J."/>
            <person name="Bera J."/>
            <person name="Fadrosh D."/>
            <person name="Jin S."/>
            <person name="Johri S."/>
            <person name="Kim M."/>
            <person name="Overton L."/>
            <person name="Reardon M."/>
            <person name="Tsitrin T."/>
            <person name="Vuong H."/>
            <person name="Weaver B."/>
            <person name="Ciecko A."/>
            <person name="Tallon L."/>
            <person name="Jackson J."/>
            <person name="Pai G."/>
            <person name="Aken S.V."/>
            <person name="Utterback T."/>
            <person name="Reidmuller S."/>
            <person name="Feldblyum T."/>
            <person name="Hsiao J."/>
            <person name="Zismann V."/>
            <person name="Iobst S."/>
            <person name="de Vazeille A.R."/>
            <person name="Buell C.R."/>
            <person name="Ying K."/>
            <person name="Li Y."/>
            <person name="Lu T."/>
            <person name="Huang Y."/>
            <person name="Zhao Q."/>
            <person name="Feng Q."/>
            <person name="Zhang L."/>
            <person name="Zhu J."/>
            <person name="Weng Q."/>
            <person name="Mu J."/>
            <person name="Lu Y."/>
            <person name="Fan D."/>
            <person name="Liu Y."/>
            <person name="Guan J."/>
            <person name="Zhang Y."/>
            <person name="Yu S."/>
            <person name="Liu X."/>
            <person name="Zhang Y."/>
            <person name="Hong G."/>
            <person name="Han B."/>
            <person name="Choisne N."/>
            <person name="Demange N."/>
            <person name="Orjeda G."/>
            <person name="Samain S."/>
            <person name="Cattolico L."/>
            <person name="Pelletier E."/>
            <person name="Couloux A."/>
            <person name="Segurens B."/>
            <person name="Wincker P."/>
            <person name="D'Hont A."/>
            <person name="Scarpelli C."/>
            <person name="Weissenbach J."/>
            <person name="Salanoubat M."/>
            <person name="Quetier F."/>
            <person name="Yu Y."/>
            <person name="Kim H.R."/>
            <person name="Rambo T."/>
            <person name="Currie J."/>
            <person name="Collura K."/>
            <person name="Luo M."/>
            <person name="Yang T."/>
            <person name="Ammiraju J.S.S."/>
            <person name="Engler F."/>
            <person name="Soderlund C."/>
            <person name="Wing R.A."/>
            <person name="Palmer L.E."/>
            <person name="de la Bastide M."/>
            <person name="Spiegel L."/>
            <person name="Nascimento L."/>
            <person name="Zutavern T."/>
            <person name="O'Shaughnessy A."/>
            <person name="Dike S."/>
            <person name="Dedhia N."/>
            <person name="Preston R."/>
            <person name="Balija V."/>
            <person name="McCombie W.R."/>
            <person name="Chow T."/>
            <person name="Chen H."/>
            <person name="Chung M."/>
            <person name="Chen C."/>
            <person name="Shaw J."/>
            <person name="Wu H."/>
            <person name="Hsiao K."/>
            <person name="Chao Y."/>
            <person name="Chu M."/>
            <person name="Cheng C."/>
            <person name="Hour A."/>
            <person name="Lee P."/>
            <person name="Lin S."/>
            <person name="Lin Y."/>
            <person name="Liou J."/>
            <person name="Liu S."/>
            <person name="Hsing Y."/>
            <person name="Raghuvanshi S."/>
            <person name="Mohanty A."/>
            <person name="Bharti A.K."/>
            <person name="Gaur A."/>
            <person name="Gupta V."/>
            <person name="Kumar D."/>
            <person name="Ravi V."/>
            <person name="Vij S."/>
            <person name="Kapur A."/>
            <person name="Khurana P."/>
            <person name="Khurana P."/>
            <person name="Khurana J.P."/>
            <person name="Tyagi A.K."/>
            <person name="Gaikwad K."/>
            <person name="Singh A."/>
            <person name="Dalal V."/>
            <person name="Srivastava S."/>
            <person name="Dixit A."/>
            <person name="Pal A.K."/>
            <person name="Ghazi I.A."/>
            <person name="Yadav M."/>
            <person name="Pandit A."/>
            <person name="Bhargava A."/>
            <person name="Sureshbabu K."/>
            <person name="Batra K."/>
            <person name="Sharma T.R."/>
            <person name="Mohapatra T."/>
            <person name="Singh N.K."/>
            <person name="Messing J."/>
            <person name="Nelson A.B."/>
            <person name="Fuks G."/>
            <person name="Kavchok S."/>
            <person name="Keizer G."/>
            <person name="Linton E."/>
            <person name="Llaca V."/>
            <person name="Song R."/>
            <person name="Tanyolac B."/>
            <person name="Young S."/>
            <person name="Ho-Il K."/>
            <person name="Hahn J.H."/>
            <person name="Sangsakoo G."/>
            <person name="Vanavichit A."/>
            <person name="de Mattos Luiz.A.T."/>
            <person name="Zimmer P.D."/>
            <person name="Malone G."/>
            <person name="Dellagostin O."/>
            <person name="de Oliveira A.C."/>
            <person name="Bevan M."/>
            <person name="Bancroft I."/>
            <person name="Minx P."/>
            <person name="Cordum H."/>
            <person name="Wilson R."/>
            <person name="Cheng Z."/>
            <person name="Jin W."/>
            <person name="Jiang J."/>
            <person name="Leong S.A."/>
            <person name="Iwama H."/>
            <person name="Gojobori T."/>
            <person name="Itoh T."/>
            <person name="Niimura Y."/>
            <person name="Fujii Y."/>
            <person name="Habara T."/>
            <person name="Sakai H."/>
            <person name="Sato Y."/>
            <person name="Wilson G."/>
            <person name="Kumar K."/>
            <person name="McCouch S."/>
            <person name="Juretic N."/>
            <person name="Hoen D."/>
            <person name="Wright S."/>
            <person name="Bruskiewich R."/>
            <person name="Bureau T."/>
            <person name="Miyao A."/>
            <person name="Hirochika H."/>
            <person name="Nishikawa T."/>
            <person name="Kadowaki K."/>
            <person name="Sugiura M."/>
            <person name="Burr B."/>
            <person name="Sasaki T."/>
        </authorList>
    </citation>
    <scope>NUCLEOTIDE SEQUENCE [LARGE SCALE GENOMIC DNA]</scope>
    <source>
        <strain evidence="3">cv. Nipponbare</strain>
    </source>
</reference>
<sequence length="184" mass="19860">ELPVRRSDVVRRDDAAVVGLHPERQRLAGEVRVALPVLPPVPAHRQPLRPGALHPRRRHGAAAGDVGDEHQLVVVVPGDAEPDAADAPARRPRVPDGDDAGAVHGDRLPRRLRHVEVAPRRVAPPAGVAGLAVVGRAVVGRRHGHRRAVLAPPRRRGVAGDEVARAARRAVAVQRRAQRRRVRP</sequence>
<gene>
    <name evidence="2" type="ordered locus">Os01g0249050</name>
    <name evidence="2" type="ORF">OSNPB_010249050</name>
</gene>
<evidence type="ECO:0000313" key="2">
    <source>
        <dbReference type="EMBL" id="BAS71336.1"/>
    </source>
</evidence>
<feature type="region of interest" description="Disordered" evidence="1">
    <location>
        <begin position="79"/>
        <end position="109"/>
    </location>
</feature>
<dbReference type="FunCoup" id="A0A0P0V0M3">
    <property type="interactions" value="118"/>
</dbReference>
<reference evidence="2 3" key="3">
    <citation type="journal article" date="2013" name="Rice">
        <title>Improvement of the Oryza sativa Nipponbare reference genome using next generation sequence and optical map data.</title>
        <authorList>
            <person name="Kawahara Y."/>
            <person name="de la Bastide M."/>
            <person name="Hamilton J.P."/>
            <person name="Kanamori H."/>
            <person name="McCombie W.R."/>
            <person name="Ouyang S."/>
            <person name="Schwartz D.C."/>
            <person name="Tanaka T."/>
            <person name="Wu J."/>
            <person name="Zhou S."/>
            <person name="Childs K.L."/>
            <person name="Davidson R.M."/>
            <person name="Lin H."/>
            <person name="Quesada-Ocampo L."/>
            <person name="Vaillancourt B."/>
            <person name="Sakai H."/>
            <person name="Lee S.S."/>
            <person name="Kim J."/>
            <person name="Numa H."/>
            <person name="Itoh T."/>
            <person name="Buell C.R."/>
            <person name="Matsumoto T."/>
        </authorList>
    </citation>
    <scope>NUCLEOTIDE SEQUENCE [LARGE SCALE GENOMIC DNA]</scope>
    <source>
        <strain evidence="3">cv. Nipponbare</strain>
    </source>
</reference>
<reference evidence="2 3" key="2">
    <citation type="journal article" date="2013" name="Plant Cell Physiol.">
        <title>Rice Annotation Project Database (RAP-DB): an integrative and interactive database for rice genomics.</title>
        <authorList>
            <person name="Sakai H."/>
            <person name="Lee S.S."/>
            <person name="Tanaka T."/>
            <person name="Numa H."/>
            <person name="Kim J."/>
            <person name="Kawahara Y."/>
            <person name="Wakimoto H."/>
            <person name="Yang C.C."/>
            <person name="Iwamoto M."/>
            <person name="Abe T."/>
            <person name="Yamada Y."/>
            <person name="Muto A."/>
            <person name="Inokuchi H."/>
            <person name="Ikemura T."/>
            <person name="Matsumoto T."/>
            <person name="Sasaki T."/>
            <person name="Itoh T."/>
        </authorList>
    </citation>
    <scope>NUCLEOTIDE SEQUENCE [LARGE SCALE GENOMIC DNA]</scope>
    <source>
        <strain evidence="3">cv. Nipponbare</strain>
    </source>
</reference>
<dbReference type="Proteomes" id="UP000059680">
    <property type="component" value="Chromosome 1"/>
</dbReference>
<evidence type="ECO:0000313" key="3">
    <source>
        <dbReference type="Proteomes" id="UP000059680"/>
    </source>
</evidence>
<dbReference type="InParanoid" id="A0A0P0V0M3"/>
<name>A0A0P0V0M3_ORYSJ</name>
<proteinExistence type="predicted"/>
<dbReference type="EMBL" id="AP014957">
    <property type="protein sequence ID" value="BAS71336.1"/>
    <property type="molecule type" value="Genomic_DNA"/>
</dbReference>
<dbReference type="PaxDb" id="39947-A0A0P0V0M3"/>
<protein>
    <submittedName>
        <fullName evidence="2">Os01g0249050 protein</fullName>
    </submittedName>
</protein>
<keyword evidence="3" id="KW-1185">Reference proteome</keyword>
<evidence type="ECO:0000256" key="1">
    <source>
        <dbReference type="SAM" id="MobiDB-lite"/>
    </source>
</evidence>
<feature type="non-terminal residue" evidence="2">
    <location>
        <position position="1"/>
    </location>
</feature>
<dbReference type="Gramene" id="Os01t0249050-00">
    <property type="protein sequence ID" value="Os01t0249050-00"/>
    <property type="gene ID" value="Os01g0249050"/>
</dbReference>
<organism evidence="2 3">
    <name type="scientific">Oryza sativa subsp. japonica</name>
    <name type="common">Rice</name>
    <dbReference type="NCBI Taxonomy" id="39947"/>
    <lineage>
        <taxon>Eukaryota</taxon>
        <taxon>Viridiplantae</taxon>
        <taxon>Streptophyta</taxon>
        <taxon>Embryophyta</taxon>
        <taxon>Tracheophyta</taxon>
        <taxon>Spermatophyta</taxon>
        <taxon>Magnoliopsida</taxon>
        <taxon>Liliopsida</taxon>
        <taxon>Poales</taxon>
        <taxon>Poaceae</taxon>
        <taxon>BOP clade</taxon>
        <taxon>Oryzoideae</taxon>
        <taxon>Oryzeae</taxon>
        <taxon>Oryzinae</taxon>
        <taxon>Oryza</taxon>
        <taxon>Oryza sativa</taxon>
    </lineage>
</organism>